<name>A0ABN9ZT89_PIPNA</name>
<feature type="domain" description="SURP motif" evidence="8">
    <location>
        <begin position="213"/>
        <end position="255"/>
    </location>
</feature>
<feature type="compositionally biased region" description="Basic and acidic residues" evidence="7">
    <location>
        <begin position="648"/>
        <end position="684"/>
    </location>
</feature>
<dbReference type="Gene3D" id="1.10.10.790">
    <property type="entry name" value="Surp module"/>
    <property type="match status" value="2"/>
</dbReference>
<feature type="compositionally biased region" description="Low complexity" evidence="7">
    <location>
        <begin position="517"/>
        <end position="530"/>
    </location>
</feature>
<feature type="compositionally biased region" description="Basic and acidic residues" evidence="7">
    <location>
        <begin position="9"/>
        <end position="21"/>
    </location>
</feature>
<feature type="region of interest" description="Disordered" evidence="7">
    <location>
        <begin position="1"/>
        <end position="29"/>
    </location>
</feature>
<feature type="compositionally biased region" description="Basic and acidic residues" evidence="7">
    <location>
        <begin position="171"/>
        <end position="183"/>
    </location>
</feature>
<feature type="compositionally biased region" description="Basic and acidic residues" evidence="7">
    <location>
        <begin position="746"/>
        <end position="757"/>
    </location>
</feature>
<evidence type="ECO:0000256" key="3">
    <source>
        <dbReference type="ARBA" id="ARBA00022884"/>
    </source>
</evidence>
<evidence type="ECO:0000256" key="7">
    <source>
        <dbReference type="SAM" id="MobiDB-lite"/>
    </source>
</evidence>
<feature type="compositionally biased region" description="Basic residues" evidence="7">
    <location>
        <begin position="800"/>
        <end position="815"/>
    </location>
</feature>
<feature type="compositionally biased region" description="Acidic residues" evidence="7">
    <location>
        <begin position="286"/>
        <end position="295"/>
    </location>
</feature>
<keyword evidence="4" id="KW-0805">Transcription regulation</keyword>
<reference evidence="9" key="1">
    <citation type="submission" date="2023-12" db="EMBL/GenBank/DDBJ databases">
        <authorList>
            <person name="Brown T."/>
        </authorList>
    </citation>
    <scope>NUCLEOTIDE SEQUENCE</scope>
</reference>
<dbReference type="SMART" id="SM00648">
    <property type="entry name" value="SWAP"/>
    <property type="match status" value="2"/>
</dbReference>
<evidence type="ECO:0000313" key="10">
    <source>
        <dbReference type="Proteomes" id="UP001314169"/>
    </source>
</evidence>
<feature type="region of interest" description="Disordered" evidence="7">
    <location>
        <begin position="266"/>
        <end position="301"/>
    </location>
</feature>
<feature type="region of interest" description="Disordered" evidence="7">
    <location>
        <begin position="513"/>
        <end position="569"/>
    </location>
</feature>
<dbReference type="PANTHER" id="PTHR13161">
    <property type="entry name" value="SPLICING FACTOR SUPPRESSOR OF WHITE APRICOT"/>
    <property type="match status" value="1"/>
</dbReference>
<keyword evidence="2" id="KW-0677">Repeat</keyword>
<feature type="compositionally biased region" description="Low complexity" evidence="7">
    <location>
        <begin position="337"/>
        <end position="356"/>
    </location>
</feature>
<feature type="compositionally biased region" description="Basic and acidic residues" evidence="7">
    <location>
        <begin position="816"/>
        <end position="826"/>
    </location>
</feature>
<accession>A0ABN9ZT89</accession>
<proteinExistence type="predicted"/>
<keyword evidence="1" id="KW-0507">mRNA processing</keyword>
<dbReference type="InterPro" id="IPR035967">
    <property type="entry name" value="SWAP/Surp_sf"/>
</dbReference>
<keyword evidence="5" id="KW-0804">Transcription</keyword>
<dbReference type="InterPro" id="IPR000061">
    <property type="entry name" value="Surp"/>
</dbReference>
<keyword evidence="3" id="KW-0694">RNA-binding</keyword>
<evidence type="ECO:0000259" key="8">
    <source>
        <dbReference type="PROSITE" id="PS50128"/>
    </source>
</evidence>
<feature type="compositionally biased region" description="Basic residues" evidence="7">
    <location>
        <begin position="840"/>
        <end position="863"/>
    </location>
</feature>
<feature type="compositionally biased region" description="Basic residues" evidence="7">
    <location>
        <begin position="758"/>
        <end position="792"/>
    </location>
</feature>
<evidence type="ECO:0000256" key="6">
    <source>
        <dbReference type="ARBA" id="ARBA00023187"/>
    </source>
</evidence>
<protein>
    <recommendedName>
        <fullName evidence="8">SURP motif domain-containing protein</fullName>
    </recommendedName>
</protein>
<dbReference type="Proteomes" id="UP001314169">
    <property type="component" value="Chromosome 19"/>
</dbReference>
<dbReference type="SMART" id="SM01141">
    <property type="entry name" value="DRY_EERY"/>
    <property type="match status" value="1"/>
</dbReference>
<evidence type="ECO:0000256" key="1">
    <source>
        <dbReference type="ARBA" id="ARBA00022664"/>
    </source>
</evidence>
<dbReference type="EMBL" id="OY882876">
    <property type="protein sequence ID" value="CAK6439931.1"/>
    <property type="molecule type" value="Genomic_DNA"/>
</dbReference>
<dbReference type="PROSITE" id="PS50128">
    <property type="entry name" value="SURP"/>
    <property type="match status" value="2"/>
</dbReference>
<dbReference type="InterPro" id="IPR019147">
    <property type="entry name" value="SWAP_N_domain"/>
</dbReference>
<gene>
    <name evidence="9" type="ORF">MPIPNATIZW_LOCUS8237</name>
</gene>
<organism evidence="9 10">
    <name type="scientific">Pipistrellus nathusii</name>
    <name type="common">Nathusius' pipistrelle</name>
    <dbReference type="NCBI Taxonomy" id="59473"/>
    <lineage>
        <taxon>Eukaryota</taxon>
        <taxon>Metazoa</taxon>
        <taxon>Chordata</taxon>
        <taxon>Craniata</taxon>
        <taxon>Vertebrata</taxon>
        <taxon>Euteleostomi</taxon>
        <taxon>Mammalia</taxon>
        <taxon>Eutheria</taxon>
        <taxon>Laurasiatheria</taxon>
        <taxon>Chiroptera</taxon>
        <taxon>Yangochiroptera</taxon>
        <taxon>Vespertilionidae</taxon>
        <taxon>Pipistrellus</taxon>
    </lineage>
</organism>
<feature type="region of interest" description="Disordered" evidence="7">
    <location>
        <begin position="409"/>
        <end position="434"/>
    </location>
</feature>
<feature type="compositionally biased region" description="Acidic residues" evidence="7">
    <location>
        <begin position="538"/>
        <end position="548"/>
    </location>
</feature>
<feature type="domain" description="SURP motif" evidence="8">
    <location>
        <begin position="461"/>
        <end position="501"/>
    </location>
</feature>
<evidence type="ECO:0000313" key="9">
    <source>
        <dbReference type="EMBL" id="CAK6439931.1"/>
    </source>
</evidence>
<dbReference type="SUPFAM" id="SSF109905">
    <property type="entry name" value="Surp module (SWAP domain)"/>
    <property type="match status" value="2"/>
</dbReference>
<feature type="compositionally biased region" description="Basic and acidic residues" evidence="7">
    <location>
        <begin position="589"/>
        <end position="603"/>
    </location>
</feature>
<evidence type="ECO:0000256" key="5">
    <source>
        <dbReference type="ARBA" id="ARBA00023163"/>
    </source>
</evidence>
<dbReference type="Pfam" id="PF09750">
    <property type="entry name" value="DRY_EERY"/>
    <property type="match status" value="1"/>
</dbReference>
<feature type="compositionally biased region" description="Low complexity" evidence="7">
    <location>
        <begin position="619"/>
        <end position="635"/>
    </location>
</feature>
<feature type="compositionally biased region" description="Pro residues" evidence="7">
    <location>
        <begin position="414"/>
        <end position="427"/>
    </location>
</feature>
<keyword evidence="6" id="KW-0508">mRNA splicing</keyword>
<feature type="region of interest" description="Disordered" evidence="7">
    <location>
        <begin position="589"/>
        <end position="922"/>
    </location>
</feature>
<sequence length="947" mass="103040">MFGASGGRAKAERKSGAKEEAGPGGGGGGGAGGRAELLVFGYACKLFRDDERALALEQGQHLIPWMGDHKILIDRYDGRGHLHDLSEYDAEYSTWNRDYQLSEEEARIEALCDEERYLALHTDLLEEEARQEEEYKRLSEALAEDGTYNAVGFTYGSDYYDPSEPTEEEEPSKQREKSEADHAEENEEPFIAPAGLTVPPDVELPPTAKMHAIIERTARFVCRQGAQFEIMLKARQARNSQFDFLRFDHYLNPYYKAVQRAMREGRYPAQAESRGGGEQESGVSSDNDEDEDEGDGSYLHPSLFASKKCDRLEELMKPLKVVDPDHPLAMLVRKAQADSPAPAAPSAGGAAGQPSQVEYTSDSTVAAMYYSYYMLPDGTYCLAPPPPGVDVATYYSALPAAVAVPGTAGVTATAPPPPGTTPPPPPTTAETSSAVTSTTITTSALAPVAAIIPPPPDVQPVIDKLAEYVARNGLKFETSVRAKNDQRFEFLQPWHQYNPYYEFKKQFFLQKEGGDGAQAASAPEEAPAEAAPEKPSDPGEEGAAEDPADPGGRGGPGGKKESAAGKAAPDGKLVKASFAPISFAIKAKENDLLPLEKNRVRLDDDSDEDAESREGQEGAGAAPSADPVAAPPCAAAEEKRPPLTQEELEAKQAKQKLEDRLAAAAREKLAQASKESKEKQLQAERKRKAALFLQTLKNPAPEAEVGKAEEGPFPAEEASPAACPLLSGGRPLPTVDVKPPEGPAGRSRDPPREEERERKKKKHKKRSRTRSRSPKYHSSSKSRSRSHAKAKHALPSAYRTARRSRSRSRSPRRRAHSPERRREERSVPTAYRVSNSPGVSRKRTRSRSPHEKKKKRRSRSRTKSKAESRSASPSKQAPRRHSAHSASISPVGSRGSSQERSRGVSQEKEGHISSAIVSSVQSKITQDLMAKVRAMLAASKNMQTSAS</sequence>
<keyword evidence="10" id="KW-1185">Reference proteome</keyword>
<feature type="region of interest" description="Disordered" evidence="7">
    <location>
        <begin position="157"/>
        <end position="199"/>
    </location>
</feature>
<dbReference type="Pfam" id="PF01805">
    <property type="entry name" value="Surp"/>
    <property type="match status" value="2"/>
</dbReference>
<evidence type="ECO:0000256" key="4">
    <source>
        <dbReference type="ARBA" id="ARBA00023015"/>
    </source>
</evidence>
<evidence type="ECO:0000256" key="2">
    <source>
        <dbReference type="ARBA" id="ARBA00022737"/>
    </source>
</evidence>
<feature type="compositionally biased region" description="Basic and acidic residues" evidence="7">
    <location>
        <begin position="897"/>
        <end position="911"/>
    </location>
</feature>
<dbReference type="InterPro" id="IPR040397">
    <property type="entry name" value="SWAP"/>
</dbReference>
<feature type="region of interest" description="Disordered" evidence="7">
    <location>
        <begin position="334"/>
        <end position="356"/>
    </location>
</feature>
<dbReference type="PANTHER" id="PTHR13161:SF15">
    <property type="entry name" value="SPLICING FACTOR, SUPPRESSOR OF WHITE-APRICOT HOMOLOG"/>
    <property type="match status" value="1"/>
</dbReference>